<reference evidence="1" key="1">
    <citation type="submission" date="2020-06" db="EMBL/GenBank/DDBJ databases">
        <title>Whole Genome Sequence of Bradyrhizobium sp. Strain 66S1MB.</title>
        <authorList>
            <person name="Bromfield E."/>
            <person name="Cloutier S."/>
        </authorList>
    </citation>
    <scope>NUCLEOTIDE SEQUENCE</scope>
    <source>
        <strain evidence="1">66S1MB</strain>
    </source>
</reference>
<dbReference type="RefSeq" id="WP_176532157.1">
    <property type="nucleotide sequence ID" value="NZ_CP088022.1"/>
</dbReference>
<organism evidence="1">
    <name type="scientific">Bradyrhizobium quebecense</name>
    <dbReference type="NCBI Taxonomy" id="2748629"/>
    <lineage>
        <taxon>Bacteria</taxon>
        <taxon>Pseudomonadati</taxon>
        <taxon>Pseudomonadota</taxon>
        <taxon>Alphaproteobacteria</taxon>
        <taxon>Hyphomicrobiales</taxon>
        <taxon>Nitrobacteraceae</taxon>
        <taxon>Bradyrhizobium</taxon>
    </lineage>
</organism>
<evidence type="ECO:0000313" key="1">
    <source>
        <dbReference type="EMBL" id="NVL08675.1"/>
    </source>
</evidence>
<protein>
    <submittedName>
        <fullName evidence="1">Uncharacterized protein</fullName>
    </submittedName>
</protein>
<dbReference type="EMBL" id="JABWSX010000001">
    <property type="protein sequence ID" value="NVL08675.1"/>
    <property type="molecule type" value="Genomic_DNA"/>
</dbReference>
<accession>A0A973WSV1</accession>
<gene>
    <name evidence="1" type="ORF">HU230_23520</name>
</gene>
<dbReference type="AlphaFoldDB" id="A0A973WSV1"/>
<comment type="caution">
    <text evidence="1">The sequence shown here is derived from an EMBL/GenBank/DDBJ whole genome shotgun (WGS) entry which is preliminary data.</text>
</comment>
<name>A0A973WSV1_9BRAD</name>
<proteinExistence type="predicted"/>
<sequence length="65" mass="6995">MSGTLQPNTHKQRLALVSPINGWPREIVVDHGDGTVSLLANVPEIRGAVVRGRRAGDVLRELIAS</sequence>